<dbReference type="Gene3D" id="3.40.50.150">
    <property type="entry name" value="Vaccinia Virus protein VP39"/>
    <property type="match status" value="1"/>
</dbReference>
<evidence type="ECO:0000313" key="3">
    <source>
        <dbReference type="Proteomes" id="UP000321899"/>
    </source>
</evidence>
<keyword evidence="2" id="KW-0489">Methyltransferase</keyword>
<protein>
    <submittedName>
        <fullName evidence="2">FkbM family methyltransferase</fullName>
    </submittedName>
</protein>
<dbReference type="PANTHER" id="PTHR34203:SF15">
    <property type="entry name" value="SLL1173 PROTEIN"/>
    <property type="match status" value="1"/>
</dbReference>
<gene>
    <name evidence="2" type="ORF">FIM25_06270</name>
</gene>
<proteinExistence type="predicted"/>
<dbReference type="AlphaFoldDB" id="A0A5Q4VCL6"/>
<dbReference type="InterPro" id="IPR029063">
    <property type="entry name" value="SAM-dependent_MTases_sf"/>
</dbReference>
<comment type="caution">
    <text evidence="2">The sequence shown here is derived from an EMBL/GenBank/DDBJ whole genome shotgun (WGS) entry which is preliminary data.</text>
</comment>
<keyword evidence="3" id="KW-1185">Reference proteome</keyword>
<dbReference type="SUPFAM" id="SSF53335">
    <property type="entry name" value="S-adenosyl-L-methionine-dependent methyltransferases"/>
    <property type="match status" value="1"/>
</dbReference>
<evidence type="ECO:0000313" key="2">
    <source>
        <dbReference type="EMBL" id="TYT75305.1"/>
    </source>
</evidence>
<dbReference type="InterPro" id="IPR006342">
    <property type="entry name" value="FkbM_mtfrase"/>
</dbReference>
<accession>A0A5Q4VCL6</accession>
<dbReference type="RefSeq" id="WP_139447407.1">
    <property type="nucleotide sequence ID" value="NZ_VDMB01000005.1"/>
</dbReference>
<dbReference type="Proteomes" id="UP000321899">
    <property type="component" value="Unassembled WGS sequence"/>
</dbReference>
<name>A0A5Q4VCL6_9BACT</name>
<dbReference type="OrthoDB" id="9784101at2"/>
<dbReference type="EMBL" id="VDMB01000005">
    <property type="protein sequence ID" value="TYT75305.1"/>
    <property type="molecule type" value="Genomic_DNA"/>
</dbReference>
<dbReference type="PANTHER" id="PTHR34203">
    <property type="entry name" value="METHYLTRANSFERASE, FKBM FAMILY PROTEIN"/>
    <property type="match status" value="1"/>
</dbReference>
<dbReference type="GO" id="GO:0032259">
    <property type="term" value="P:methylation"/>
    <property type="evidence" value="ECO:0007669"/>
    <property type="project" value="UniProtKB-KW"/>
</dbReference>
<feature type="domain" description="Methyltransferase FkbM" evidence="1">
    <location>
        <begin position="60"/>
        <end position="220"/>
    </location>
</feature>
<evidence type="ECO:0000259" key="1">
    <source>
        <dbReference type="Pfam" id="PF05050"/>
    </source>
</evidence>
<dbReference type="NCBIfam" id="TIGR01444">
    <property type="entry name" value="fkbM_fam"/>
    <property type="match status" value="1"/>
</dbReference>
<dbReference type="InterPro" id="IPR052514">
    <property type="entry name" value="SAM-dependent_MTase"/>
</dbReference>
<dbReference type="GO" id="GO:0008168">
    <property type="term" value="F:methyltransferase activity"/>
    <property type="evidence" value="ECO:0007669"/>
    <property type="project" value="UniProtKB-KW"/>
</dbReference>
<reference evidence="2 3" key="1">
    <citation type="submission" date="2019-06" db="EMBL/GenBank/DDBJ databases">
        <title>Desulfobotulus mexicanus sp. nov., a novel sulfate-reducing bacterium isolated from the sediment of an alkaline crater lake in Mexico.</title>
        <authorList>
            <person name="Hirschler-Rea A."/>
        </authorList>
    </citation>
    <scope>NUCLEOTIDE SEQUENCE [LARGE SCALE GENOMIC DNA]</scope>
    <source>
        <strain evidence="2 3">PAR22N</strain>
    </source>
</reference>
<organism evidence="2 3">
    <name type="scientific">Desulfobotulus mexicanus</name>
    <dbReference type="NCBI Taxonomy" id="2586642"/>
    <lineage>
        <taxon>Bacteria</taxon>
        <taxon>Pseudomonadati</taxon>
        <taxon>Thermodesulfobacteriota</taxon>
        <taxon>Desulfobacteria</taxon>
        <taxon>Desulfobacterales</taxon>
        <taxon>Desulfobacteraceae</taxon>
        <taxon>Desulfobotulus</taxon>
    </lineage>
</organism>
<sequence>MHDIKVLSETQRMVKGRHGYFVYNLHDHYIGKSLELYGEYCEHEVSLFSKLIEPGSCVWDVGANIGALTVPLAHLVGESGRIVAFEPQPVIFNNLAANVSINGLNNVRCLPFALADRSQELVVKVQNYHAPGNFGAVSLVNSKKSLPDADAVRVEAKSLSDLNYLPKPAFIKIDVEGMEAAVISGLRKLISVTPPLLYVENDRVEYSAELIELLWELGYSLYWHITPYYNDKNYFGIKYNLWPGISSFNMICVHSTHSHININAEKISDSKKHPLQKKI</sequence>
<dbReference type="Pfam" id="PF05050">
    <property type="entry name" value="Methyltransf_21"/>
    <property type="match status" value="1"/>
</dbReference>
<keyword evidence="2" id="KW-0808">Transferase</keyword>